<dbReference type="Gene3D" id="3.30.2310.20">
    <property type="entry name" value="RelE-like"/>
    <property type="match status" value="1"/>
</dbReference>
<comment type="similarity">
    <text evidence="1">Belongs to the RelE toxin family.</text>
</comment>
<evidence type="ECO:0000313" key="4">
    <source>
        <dbReference type="Proteomes" id="UP000749311"/>
    </source>
</evidence>
<dbReference type="Pfam" id="PF05016">
    <property type="entry name" value="ParE_toxin"/>
    <property type="match status" value="1"/>
</dbReference>
<keyword evidence="2" id="KW-1277">Toxin-antitoxin system</keyword>
<dbReference type="InterPro" id="IPR035093">
    <property type="entry name" value="RelE/ParE_toxin_dom_sf"/>
</dbReference>
<evidence type="ECO:0000313" key="3">
    <source>
        <dbReference type="EMBL" id="NIH56903.1"/>
    </source>
</evidence>
<comment type="caution">
    <text evidence="3">The sequence shown here is derived from an EMBL/GenBank/DDBJ whole genome shotgun (WGS) entry which is preliminary data.</text>
</comment>
<dbReference type="EMBL" id="JAAMOZ010000001">
    <property type="protein sequence ID" value="NIH56903.1"/>
    <property type="molecule type" value="Genomic_DNA"/>
</dbReference>
<keyword evidence="4" id="KW-1185">Reference proteome</keyword>
<evidence type="ECO:0000256" key="2">
    <source>
        <dbReference type="ARBA" id="ARBA00022649"/>
    </source>
</evidence>
<dbReference type="InterPro" id="IPR007712">
    <property type="entry name" value="RelE/ParE_toxin"/>
</dbReference>
<sequence length="91" mass="10287">MSEGSAFELVLTAPAVRVIQTRLPEAVAAAAIEFMTGPLVDDPYRVGGQLRRELSGLWSARRGTYRILYRINDDAREAVVIKIDHRRDVYR</sequence>
<accession>A0ABX0SHU7</accession>
<dbReference type="SUPFAM" id="SSF143011">
    <property type="entry name" value="RelE-like"/>
    <property type="match status" value="1"/>
</dbReference>
<keyword evidence="3" id="KW-0255">Endonuclease</keyword>
<dbReference type="Proteomes" id="UP000749311">
    <property type="component" value="Unassembled WGS sequence"/>
</dbReference>
<evidence type="ECO:0000256" key="1">
    <source>
        <dbReference type="ARBA" id="ARBA00006226"/>
    </source>
</evidence>
<dbReference type="PANTHER" id="PTHR35601:SF1">
    <property type="entry name" value="TOXIN RELE"/>
    <property type="match status" value="1"/>
</dbReference>
<name>A0ABX0SHU7_9ACTN</name>
<keyword evidence="3" id="KW-0540">Nuclease</keyword>
<proteinExistence type="inferred from homology"/>
<dbReference type="GO" id="GO:0004519">
    <property type="term" value="F:endonuclease activity"/>
    <property type="evidence" value="ECO:0007669"/>
    <property type="project" value="UniProtKB-KW"/>
</dbReference>
<protein>
    <submittedName>
        <fullName evidence="3">mRNA-degrading endonuclease RelE of RelBE toxin-antitoxin system</fullName>
    </submittedName>
</protein>
<gene>
    <name evidence="3" type="ORF">FB473_001548</name>
</gene>
<dbReference type="RefSeq" id="WP_208390479.1">
    <property type="nucleotide sequence ID" value="NZ_BAAAOO010000015.1"/>
</dbReference>
<keyword evidence="3" id="KW-0378">Hydrolase</keyword>
<dbReference type="PANTHER" id="PTHR35601">
    <property type="entry name" value="TOXIN RELE"/>
    <property type="match status" value="1"/>
</dbReference>
<organism evidence="3 4">
    <name type="scientific">Brooklawnia cerclae</name>
    <dbReference type="NCBI Taxonomy" id="349934"/>
    <lineage>
        <taxon>Bacteria</taxon>
        <taxon>Bacillati</taxon>
        <taxon>Actinomycetota</taxon>
        <taxon>Actinomycetes</taxon>
        <taxon>Propionibacteriales</taxon>
        <taxon>Propionibacteriaceae</taxon>
        <taxon>Brooklawnia</taxon>
    </lineage>
</organism>
<reference evidence="3 4" key="1">
    <citation type="submission" date="2020-02" db="EMBL/GenBank/DDBJ databases">
        <title>Sequencing the genomes of 1000 actinobacteria strains.</title>
        <authorList>
            <person name="Klenk H.-P."/>
        </authorList>
    </citation>
    <scope>NUCLEOTIDE SEQUENCE [LARGE SCALE GENOMIC DNA]</scope>
    <source>
        <strain evidence="3 4">DSM 19609</strain>
    </source>
</reference>